<gene>
    <name evidence="2" type="ORF">ACE5IX_12655</name>
</gene>
<dbReference type="EMBL" id="JBHILJ010000006">
    <property type="protein sequence ID" value="MFB5737367.1"/>
    <property type="molecule type" value="Genomic_DNA"/>
</dbReference>
<dbReference type="InterPro" id="IPR027417">
    <property type="entry name" value="P-loop_NTPase"/>
</dbReference>
<dbReference type="InterPro" id="IPR011704">
    <property type="entry name" value="ATPase_dyneun-rel_AAA"/>
</dbReference>
<dbReference type="SUPFAM" id="SSF52540">
    <property type="entry name" value="P-loop containing nucleoside triphosphate hydrolases"/>
    <property type="match status" value="1"/>
</dbReference>
<dbReference type="InterPro" id="IPR003593">
    <property type="entry name" value="AAA+_ATPase"/>
</dbReference>
<feature type="domain" description="AAA+ ATPase" evidence="1">
    <location>
        <begin position="27"/>
        <end position="187"/>
    </location>
</feature>
<dbReference type="Pfam" id="PF07728">
    <property type="entry name" value="AAA_5"/>
    <property type="match status" value="1"/>
</dbReference>
<keyword evidence="3" id="KW-1185">Reference proteome</keyword>
<proteinExistence type="predicted"/>
<comment type="caution">
    <text evidence="2">The sequence shown here is derived from an EMBL/GenBank/DDBJ whole genome shotgun (WGS) entry which is preliminary data.</text>
</comment>
<organism evidence="2 3">
    <name type="scientific">Leptospira wolffii</name>
    <dbReference type="NCBI Taxonomy" id="409998"/>
    <lineage>
        <taxon>Bacteria</taxon>
        <taxon>Pseudomonadati</taxon>
        <taxon>Spirochaetota</taxon>
        <taxon>Spirochaetia</taxon>
        <taxon>Leptospirales</taxon>
        <taxon>Leptospiraceae</taxon>
        <taxon>Leptospira</taxon>
    </lineage>
</organism>
<dbReference type="RefSeq" id="WP_135699437.1">
    <property type="nucleotide sequence ID" value="NZ_JBHILI010000007.1"/>
</dbReference>
<dbReference type="Proteomes" id="UP001580391">
    <property type="component" value="Unassembled WGS sequence"/>
</dbReference>
<evidence type="ECO:0000313" key="2">
    <source>
        <dbReference type="EMBL" id="MFB5737367.1"/>
    </source>
</evidence>
<evidence type="ECO:0000313" key="3">
    <source>
        <dbReference type="Proteomes" id="UP001580391"/>
    </source>
</evidence>
<reference evidence="2 3" key="1">
    <citation type="submission" date="2024-09" db="EMBL/GenBank/DDBJ databases">
        <title>Taxonomic and Genotyping Characterization of Leptospira Strains isolated from Multiple Sources in Colombia highlights the importance of intermediate species.</title>
        <authorList>
            <person name="Torres Higuera L."/>
            <person name="Rojas Tapias D."/>
            <person name="Jimenez Velasquez S."/>
            <person name="Renjifo Ibanez C."/>
        </authorList>
    </citation>
    <scope>NUCLEOTIDE SEQUENCE [LARGE SCALE GENOMIC DNA]</scope>
    <source>
        <strain evidence="2 3">Lep080</strain>
    </source>
</reference>
<protein>
    <submittedName>
        <fullName evidence="2">AAA family ATPase</fullName>
    </submittedName>
</protein>
<dbReference type="Gene3D" id="3.40.50.300">
    <property type="entry name" value="P-loop containing nucleotide triphosphate hydrolases"/>
    <property type="match status" value="1"/>
</dbReference>
<dbReference type="CDD" id="cd00009">
    <property type="entry name" value="AAA"/>
    <property type="match status" value="1"/>
</dbReference>
<name>A0ABV5BQN9_9LEPT</name>
<sequence>MSDARNKAETYLLSKELQEAVHVAEITARPLLLKGEPGTGKSLLAEYLASTYKQKLFTWHVKSTSLAKEGLYFYDAVSRLNDSRFSEDKDKVRNIENYIRLGALGQAFSQNEPCVVLIDEIDKADIEFPNDLLLELDRMEFVIQETGRAVKAQIRPLTLITSNNEKELPAAFLRRCIFHYIDFPDPSFMGEIVSSHFPDIESSLLKRALEAFYVIRGMDDMKKKPGTSELLDWIQILIHMGAKLSEDGRIPYIGALVKNEEDLRMFR</sequence>
<evidence type="ECO:0000259" key="1">
    <source>
        <dbReference type="SMART" id="SM00382"/>
    </source>
</evidence>
<dbReference type="SMART" id="SM00382">
    <property type="entry name" value="AAA"/>
    <property type="match status" value="1"/>
</dbReference>
<accession>A0ABV5BQN9</accession>